<evidence type="ECO:0000256" key="2">
    <source>
        <dbReference type="ARBA" id="ARBA00008854"/>
    </source>
</evidence>
<keyword evidence="3 7" id="KW-0812">Transmembrane</keyword>
<dbReference type="Pfam" id="PF04011">
    <property type="entry name" value="LemA"/>
    <property type="match status" value="1"/>
</dbReference>
<dbReference type="EMBL" id="KF901015">
    <property type="protein sequence ID" value="AIF14956.1"/>
    <property type="molecule type" value="Genomic_DNA"/>
</dbReference>
<gene>
    <name evidence="8" type="primary">lemA</name>
</gene>
<keyword evidence="4 7" id="KW-1133">Transmembrane helix</keyword>
<keyword evidence="5 7" id="KW-0472">Membrane</keyword>
<organism evidence="8">
    <name type="scientific">uncultured marine group II/III euryarchaeote KM3_68_H12</name>
    <dbReference type="NCBI Taxonomy" id="1456487"/>
    <lineage>
        <taxon>Archaea</taxon>
        <taxon>Methanobacteriati</taxon>
        <taxon>Methanobacteriota</taxon>
        <taxon>environmental samples</taxon>
    </lineage>
</organism>
<sequence length="244" mass="27122">MAGIILMGTVVVVIVLLMLIFWIISAYNRLVDLRNEVENQYQNLETQIGVKDQKIAFVEETDLAQLGLESSVYDKIIDARKQFASAKSSGNRADMMAANGLLDSVIPQVLAFAEDNPELTSHHVLVAGLEEGVQAIAKMANEVEEYNQAAKNYNTVAEMFPTLLVARMFGFSRADLFDIYSREQVEQMFDRRASLGSFVESKQSDADLKTAELKDEIAAIEAETELMKAKAELAALKEKMAEDE</sequence>
<feature type="coiled-coil region" evidence="6">
    <location>
        <begin position="27"/>
        <end position="54"/>
    </location>
</feature>
<evidence type="ECO:0000256" key="5">
    <source>
        <dbReference type="ARBA" id="ARBA00023136"/>
    </source>
</evidence>
<protein>
    <submittedName>
        <fullName evidence="8">LemA family protein (LemA)</fullName>
    </submittedName>
</protein>
<dbReference type="InterPro" id="IPR023353">
    <property type="entry name" value="LemA-like_dom_sf"/>
</dbReference>
<evidence type="ECO:0000313" key="8">
    <source>
        <dbReference type="EMBL" id="AIF14956.1"/>
    </source>
</evidence>
<comment type="subcellular location">
    <subcellularLocation>
        <location evidence="1">Membrane</location>
        <topology evidence="1">Single-pass membrane protein</topology>
    </subcellularLocation>
</comment>
<reference evidence="8" key="1">
    <citation type="journal article" date="2014" name="Genome Biol. Evol.">
        <title>Pangenome evidence for extensive interdomain horizontal transfer affecting lineage core and shell genes in uncultured planktonic thaumarchaeota and euryarchaeota.</title>
        <authorList>
            <person name="Deschamps P."/>
            <person name="Zivanovic Y."/>
            <person name="Moreira D."/>
            <person name="Rodriguez-Valera F."/>
            <person name="Lopez-Garcia P."/>
        </authorList>
    </citation>
    <scope>NUCLEOTIDE SEQUENCE</scope>
</reference>
<evidence type="ECO:0000256" key="6">
    <source>
        <dbReference type="SAM" id="Coils"/>
    </source>
</evidence>
<comment type="similarity">
    <text evidence="2">Belongs to the LemA family.</text>
</comment>
<evidence type="ECO:0000256" key="7">
    <source>
        <dbReference type="SAM" id="Phobius"/>
    </source>
</evidence>
<dbReference type="InterPro" id="IPR007156">
    <property type="entry name" value="MamQ_LemA"/>
</dbReference>
<dbReference type="AlphaFoldDB" id="A0A075HEN6"/>
<accession>A0A075HEN6</accession>
<proteinExistence type="inferred from homology"/>
<dbReference type="Gene3D" id="1.20.1440.20">
    <property type="entry name" value="LemA-like domain"/>
    <property type="match status" value="1"/>
</dbReference>
<feature type="transmembrane region" description="Helical" evidence="7">
    <location>
        <begin position="6"/>
        <end position="24"/>
    </location>
</feature>
<evidence type="ECO:0000256" key="3">
    <source>
        <dbReference type="ARBA" id="ARBA00022692"/>
    </source>
</evidence>
<name>A0A075HEN6_9EURY</name>
<dbReference type="SUPFAM" id="SSF140478">
    <property type="entry name" value="LemA-like"/>
    <property type="match status" value="1"/>
</dbReference>
<dbReference type="GO" id="GO:0016020">
    <property type="term" value="C:membrane"/>
    <property type="evidence" value="ECO:0007669"/>
    <property type="project" value="UniProtKB-SubCell"/>
</dbReference>
<evidence type="ECO:0000256" key="4">
    <source>
        <dbReference type="ARBA" id="ARBA00022989"/>
    </source>
</evidence>
<feature type="coiled-coil region" evidence="6">
    <location>
        <begin position="210"/>
        <end position="239"/>
    </location>
</feature>
<dbReference type="PANTHER" id="PTHR34478:SF1">
    <property type="entry name" value="PROTEIN LEMA"/>
    <property type="match status" value="1"/>
</dbReference>
<dbReference type="PANTHER" id="PTHR34478">
    <property type="entry name" value="PROTEIN LEMA"/>
    <property type="match status" value="1"/>
</dbReference>
<keyword evidence="6" id="KW-0175">Coiled coil</keyword>
<evidence type="ECO:0000256" key="1">
    <source>
        <dbReference type="ARBA" id="ARBA00004167"/>
    </source>
</evidence>
<feature type="coiled-coil region" evidence="6">
    <location>
        <begin position="129"/>
        <end position="156"/>
    </location>
</feature>